<keyword evidence="10" id="KW-1185">Reference proteome</keyword>
<feature type="transmembrane region" description="Helical" evidence="7">
    <location>
        <begin position="192"/>
        <end position="212"/>
    </location>
</feature>
<feature type="transmembrane region" description="Helical" evidence="7">
    <location>
        <begin position="233"/>
        <end position="256"/>
    </location>
</feature>
<comment type="subcellular location">
    <subcellularLocation>
        <location evidence="1 7">Cell membrane</location>
        <topology evidence="1 7">Multi-pass membrane protein</topology>
    </subcellularLocation>
</comment>
<reference evidence="9 10" key="1">
    <citation type="submission" date="2021-01" db="EMBL/GenBank/DDBJ databases">
        <title>FDA dAtabase for Regulatory Grade micrObial Sequences (FDA-ARGOS): Supporting development and validation of Infectious Disease Dx tests.</title>
        <authorList>
            <person name="Nelson B."/>
            <person name="Plummer A."/>
            <person name="Tallon L."/>
            <person name="Sadzewicz L."/>
            <person name="Zhao X."/>
            <person name="Boylan J."/>
            <person name="Ott S."/>
            <person name="Bowen H."/>
            <person name="Vavikolanu K."/>
            <person name="Mehta A."/>
            <person name="Aluvathingal J."/>
            <person name="Nadendla S."/>
            <person name="Myers T."/>
            <person name="Yan Y."/>
            <person name="Sichtig H."/>
        </authorList>
    </citation>
    <scope>NUCLEOTIDE SEQUENCE [LARGE SCALE GENOMIC DNA]</scope>
    <source>
        <strain evidence="9 10">FDAARGOS_1161</strain>
    </source>
</reference>
<dbReference type="InterPro" id="IPR035906">
    <property type="entry name" value="MetI-like_sf"/>
</dbReference>
<keyword evidence="4 7" id="KW-0812">Transmembrane</keyword>
<feature type="transmembrane region" description="Helical" evidence="7">
    <location>
        <begin position="49"/>
        <end position="69"/>
    </location>
</feature>
<dbReference type="KEGG" id="ppsr:I6J18_11850"/>
<keyword evidence="3" id="KW-1003">Cell membrane</keyword>
<dbReference type="PROSITE" id="PS50928">
    <property type="entry name" value="ABC_TM1"/>
    <property type="match status" value="1"/>
</dbReference>
<evidence type="ECO:0000256" key="5">
    <source>
        <dbReference type="ARBA" id="ARBA00022989"/>
    </source>
</evidence>
<evidence type="ECO:0000256" key="6">
    <source>
        <dbReference type="ARBA" id="ARBA00023136"/>
    </source>
</evidence>
<dbReference type="Pfam" id="PF00528">
    <property type="entry name" value="BPD_transp_1"/>
    <property type="match status" value="1"/>
</dbReference>
<proteinExistence type="inferred from homology"/>
<feature type="transmembrane region" description="Helical" evidence="7">
    <location>
        <begin position="127"/>
        <end position="147"/>
    </location>
</feature>
<dbReference type="Proteomes" id="UP000595254">
    <property type="component" value="Chromosome"/>
</dbReference>
<sequence>MMSYSFTWSSYKQNIVTYWKEVKENKTLGMTMYEDPVEEELLYYAKKSVVIIIPAFLLSLFFGVCKGIYDYRHTGGVGKLTGKGSTWVLQSVPDFFFIMVIQMFMFFCMKNDIWKPDIYGDEEWYNVFLPILYLCMYPIAIIARLTAEALEEEETADYIRTARSKGAKDWAVIWKHALLNCWPKLLQHLMPIALIIMSAMFVVEYLSMYRGIGTRLIRALQFNGWFYAGEPMVMDTAAIIGFSLLLMAILLIFQWLQEILTFFLVPVRKEDNK</sequence>
<dbReference type="InterPro" id="IPR000515">
    <property type="entry name" value="MetI-like"/>
</dbReference>
<evidence type="ECO:0000256" key="1">
    <source>
        <dbReference type="ARBA" id="ARBA00004651"/>
    </source>
</evidence>
<dbReference type="GO" id="GO:0005886">
    <property type="term" value="C:plasma membrane"/>
    <property type="evidence" value="ECO:0007669"/>
    <property type="project" value="UniProtKB-SubCell"/>
</dbReference>
<organism evidence="9 10">
    <name type="scientific">Peribacillus psychrosaccharolyticus</name>
    <name type="common">Bacillus psychrosaccharolyticus</name>
    <dbReference type="NCBI Taxonomy" id="1407"/>
    <lineage>
        <taxon>Bacteria</taxon>
        <taxon>Bacillati</taxon>
        <taxon>Bacillota</taxon>
        <taxon>Bacilli</taxon>
        <taxon>Bacillales</taxon>
        <taxon>Bacillaceae</taxon>
        <taxon>Peribacillus</taxon>
    </lineage>
</organism>
<dbReference type="EMBL" id="CP068053">
    <property type="protein sequence ID" value="QQS98463.1"/>
    <property type="molecule type" value="Genomic_DNA"/>
</dbReference>
<dbReference type="GO" id="GO:0055085">
    <property type="term" value="P:transmembrane transport"/>
    <property type="evidence" value="ECO:0007669"/>
    <property type="project" value="InterPro"/>
</dbReference>
<feature type="transmembrane region" description="Helical" evidence="7">
    <location>
        <begin position="89"/>
        <end position="107"/>
    </location>
</feature>
<keyword evidence="2 7" id="KW-0813">Transport</keyword>
<evidence type="ECO:0000313" key="9">
    <source>
        <dbReference type="EMBL" id="QQS98463.1"/>
    </source>
</evidence>
<name>A0A974RYH8_PERPY</name>
<dbReference type="SUPFAM" id="SSF161098">
    <property type="entry name" value="MetI-like"/>
    <property type="match status" value="1"/>
</dbReference>
<evidence type="ECO:0000259" key="8">
    <source>
        <dbReference type="PROSITE" id="PS50928"/>
    </source>
</evidence>
<evidence type="ECO:0000256" key="7">
    <source>
        <dbReference type="RuleBase" id="RU363032"/>
    </source>
</evidence>
<feature type="domain" description="ABC transmembrane type-1" evidence="8">
    <location>
        <begin position="45"/>
        <end position="257"/>
    </location>
</feature>
<dbReference type="AlphaFoldDB" id="A0A974RYH8"/>
<dbReference type="Gene3D" id="1.10.3720.10">
    <property type="entry name" value="MetI-like"/>
    <property type="match status" value="1"/>
</dbReference>
<keyword evidence="5 7" id="KW-1133">Transmembrane helix</keyword>
<dbReference type="PANTHER" id="PTHR30465">
    <property type="entry name" value="INNER MEMBRANE ABC TRANSPORTER"/>
    <property type="match status" value="1"/>
</dbReference>
<evidence type="ECO:0000256" key="3">
    <source>
        <dbReference type="ARBA" id="ARBA00022475"/>
    </source>
</evidence>
<dbReference type="PANTHER" id="PTHR30465:SF44">
    <property type="entry name" value="ABC-TYPE DIPEPTIDE_OLIGOPEPTIDE TRANSPORT SYSTEM, PERMEASE COMPONENT"/>
    <property type="match status" value="1"/>
</dbReference>
<protein>
    <submittedName>
        <fullName evidence="9">ABC transporter permease subunit</fullName>
    </submittedName>
</protein>
<gene>
    <name evidence="9" type="ORF">I6J18_11850</name>
</gene>
<evidence type="ECO:0000256" key="4">
    <source>
        <dbReference type="ARBA" id="ARBA00022692"/>
    </source>
</evidence>
<keyword evidence="6 7" id="KW-0472">Membrane</keyword>
<comment type="similarity">
    <text evidence="7">Belongs to the binding-protein-dependent transport system permease family.</text>
</comment>
<accession>A0A974RYH8</accession>
<evidence type="ECO:0000313" key="10">
    <source>
        <dbReference type="Proteomes" id="UP000595254"/>
    </source>
</evidence>
<evidence type="ECO:0000256" key="2">
    <source>
        <dbReference type="ARBA" id="ARBA00022448"/>
    </source>
</evidence>
<dbReference type="CDD" id="cd06261">
    <property type="entry name" value="TM_PBP2"/>
    <property type="match status" value="1"/>
</dbReference>